<sequence length="373" mass="38243">MGNDQPAVIDRVRTRFGPVPVHPVLDRIAGVVGTTIAPAAPAVDASAVPAGHLAALADAGLFGLAVPAEHGGAPVPEEVATEAFELLAGACPATHLIASQHATPVGAILRSGKPELLALLPVLARGERYGGAAFGHVRTWPRRRTVTATQVPGGWRFDGTAPWFSGAGLVDLALVGAIDEARQRIVFAVVDVPRSVVDGDAPALRSRPLTMAAIDGARTVALDFGGLVVPDTRVTEVVDVAGWSAADGTTGARSHPGAVGLARAAVGFALERYPDSPGLHALADEIALIRTLADGPDSAADASAPGRSPLYWRARSVHLAVRATNAAVVARGGAGLLTGDPVQVWARAALFLQVRGLSEAMRAEHFEHLAGLA</sequence>
<evidence type="ECO:0000259" key="1">
    <source>
        <dbReference type="Pfam" id="PF02771"/>
    </source>
</evidence>
<evidence type="ECO:0000313" key="2">
    <source>
        <dbReference type="EMBL" id="MBO4206764.1"/>
    </source>
</evidence>
<gene>
    <name evidence="2" type="ORF">GSF22_12230</name>
</gene>
<dbReference type="RefSeq" id="WP_208813665.1">
    <property type="nucleotide sequence ID" value="NZ_WVUH01000083.1"/>
</dbReference>
<accession>A0ABS3VQV8</accession>
<evidence type="ECO:0000313" key="3">
    <source>
        <dbReference type="Proteomes" id="UP000823521"/>
    </source>
</evidence>
<keyword evidence="3" id="KW-1185">Reference proteome</keyword>
<feature type="domain" description="Acyl-CoA dehydrogenase/oxidase N-terminal" evidence="1">
    <location>
        <begin position="27"/>
        <end position="127"/>
    </location>
</feature>
<dbReference type="Gene3D" id="1.10.540.10">
    <property type="entry name" value="Acyl-CoA dehydrogenase/oxidase, N-terminal domain"/>
    <property type="match status" value="1"/>
</dbReference>
<name>A0ABS3VQV8_MICEH</name>
<dbReference type="InterPro" id="IPR009100">
    <property type="entry name" value="AcylCoA_DH/oxidase_NM_dom_sf"/>
</dbReference>
<comment type="caution">
    <text evidence="2">The sequence shown here is derived from an EMBL/GenBank/DDBJ whole genome shotgun (WGS) entry which is preliminary data.</text>
</comment>
<dbReference type="Gene3D" id="2.40.110.10">
    <property type="entry name" value="Butyryl-CoA Dehydrogenase, subunit A, domain 2"/>
    <property type="match status" value="1"/>
</dbReference>
<dbReference type="InterPro" id="IPR046373">
    <property type="entry name" value="Acyl-CoA_Oxase/DH_mid-dom_sf"/>
</dbReference>
<dbReference type="EMBL" id="WVUH01000083">
    <property type="protein sequence ID" value="MBO4206764.1"/>
    <property type="molecule type" value="Genomic_DNA"/>
</dbReference>
<dbReference type="InterPro" id="IPR037069">
    <property type="entry name" value="AcylCoA_DH/ox_N_sf"/>
</dbReference>
<dbReference type="InterPro" id="IPR013786">
    <property type="entry name" value="AcylCoA_DH/ox_N"/>
</dbReference>
<protein>
    <submittedName>
        <fullName evidence="2">Acyl-CoA dehydrogenase</fullName>
    </submittedName>
</protein>
<dbReference type="SUPFAM" id="SSF56645">
    <property type="entry name" value="Acyl-CoA dehydrogenase NM domain-like"/>
    <property type="match status" value="1"/>
</dbReference>
<dbReference type="Pfam" id="PF02771">
    <property type="entry name" value="Acyl-CoA_dh_N"/>
    <property type="match status" value="1"/>
</dbReference>
<proteinExistence type="predicted"/>
<reference evidence="2 3" key="1">
    <citation type="submission" date="2019-12" db="EMBL/GenBank/DDBJ databases">
        <title>Whole genome sequencing of endophytic Actinobacterium Micromonospora sp. MPMI6T.</title>
        <authorList>
            <person name="Evv R."/>
            <person name="Podile A.R."/>
        </authorList>
    </citation>
    <scope>NUCLEOTIDE SEQUENCE [LARGE SCALE GENOMIC DNA]</scope>
    <source>
        <strain evidence="2 3">MPMI6</strain>
    </source>
</reference>
<dbReference type="Proteomes" id="UP000823521">
    <property type="component" value="Unassembled WGS sequence"/>
</dbReference>
<organism evidence="2 3">
    <name type="scientific">Micromonospora echinofusca</name>
    <dbReference type="NCBI Taxonomy" id="47858"/>
    <lineage>
        <taxon>Bacteria</taxon>
        <taxon>Bacillati</taxon>
        <taxon>Actinomycetota</taxon>
        <taxon>Actinomycetes</taxon>
        <taxon>Micromonosporales</taxon>
        <taxon>Micromonosporaceae</taxon>
        <taxon>Micromonospora</taxon>
    </lineage>
</organism>